<comment type="caution">
    <text evidence="1">The sequence shown here is derived from an EMBL/GenBank/DDBJ whole genome shotgun (WGS) entry which is preliminary data.</text>
</comment>
<keyword evidence="2" id="KW-1185">Reference proteome</keyword>
<proteinExistence type="predicted"/>
<reference evidence="1 2" key="1">
    <citation type="submission" date="2018-07" db="EMBL/GenBank/DDBJ databases">
        <title>Genome analysis of Runella aurantiaca.</title>
        <authorList>
            <person name="Yang X."/>
        </authorList>
    </citation>
    <scope>NUCLEOTIDE SEQUENCE [LARGE SCALE GENOMIC DNA]</scope>
    <source>
        <strain evidence="1 2">YX9</strain>
    </source>
</reference>
<organism evidence="1 2">
    <name type="scientific">Runella aurantiaca</name>
    <dbReference type="NCBI Taxonomy" id="2282308"/>
    <lineage>
        <taxon>Bacteria</taxon>
        <taxon>Pseudomonadati</taxon>
        <taxon>Bacteroidota</taxon>
        <taxon>Cytophagia</taxon>
        <taxon>Cytophagales</taxon>
        <taxon>Spirosomataceae</taxon>
        <taxon>Runella</taxon>
    </lineage>
</organism>
<dbReference type="RefSeq" id="WP_114459138.1">
    <property type="nucleotide sequence ID" value="NZ_QPIW01000001.1"/>
</dbReference>
<dbReference type="AlphaFoldDB" id="A0A369IGW7"/>
<dbReference type="EMBL" id="QPIW01000001">
    <property type="protein sequence ID" value="RDB07597.1"/>
    <property type="molecule type" value="Genomic_DNA"/>
</dbReference>
<evidence type="ECO:0000313" key="2">
    <source>
        <dbReference type="Proteomes" id="UP000253141"/>
    </source>
</evidence>
<protein>
    <submittedName>
        <fullName evidence="1">Uncharacterized protein</fullName>
    </submittedName>
</protein>
<sequence>MLSTTIRTESVIESLRDLPERVSVDEIIERIIVIAKLDDALEQAAAGQVYSHDFIMNQAKEWIKR</sequence>
<gene>
    <name evidence="1" type="ORF">DVG78_00585</name>
</gene>
<dbReference type="Proteomes" id="UP000253141">
    <property type="component" value="Unassembled WGS sequence"/>
</dbReference>
<accession>A0A369IGW7</accession>
<name>A0A369IGW7_9BACT</name>
<evidence type="ECO:0000313" key="1">
    <source>
        <dbReference type="EMBL" id="RDB07597.1"/>
    </source>
</evidence>